<feature type="non-terminal residue" evidence="2">
    <location>
        <position position="95"/>
    </location>
</feature>
<keyword evidence="1" id="KW-0472">Membrane</keyword>
<proteinExistence type="predicted"/>
<sequence>MSKHKSIAFKIFALTGLVLVAFALLLYVTLYFILPSFYLQNKSTDLNQGITRLLETFPQEDWTEAVKRLDDFSLRYNASLSVQDSSGKWVYPIHI</sequence>
<protein>
    <submittedName>
        <fullName evidence="2">Two-component sensor histidine kinase</fullName>
    </submittedName>
</protein>
<accession>A0AAW9K9Q8</accession>
<feature type="transmembrane region" description="Helical" evidence="1">
    <location>
        <begin position="12"/>
        <end position="34"/>
    </location>
</feature>
<keyword evidence="1" id="KW-1133">Transmembrane helix</keyword>
<evidence type="ECO:0000313" key="3">
    <source>
        <dbReference type="Proteomes" id="UP001288944"/>
    </source>
</evidence>
<keyword evidence="2" id="KW-0418">Kinase</keyword>
<name>A0AAW9K9Q8_CLOPF</name>
<keyword evidence="1" id="KW-0812">Transmembrane</keyword>
<reference evidence="2" key="1">
    <citation type="submission" date="2019-11" db="EMBL/GenBank/DDBJ databases">
        <title>Characterization of Clostridium perfringens isolates from swine manure treated agricultural soils.</title>
        <authorList>
            <person name="Wushke S.T."/>
        </authorList>
    </citation>
    <scope>NUCLEOTIDE SEQUENCE</scope>
    <source>
        <strain evidence="2">X62</strain>
    </source>
</reference>
<gene>
    <name evidence="2" type="ORF">GNF83_20100</name>
</gene>
<comment type="caution">
    <text evidence="2">The sequence shown here is derived from an EMBL/GenBank/DDBJ whole genome shotgun (WGS) entry which is preliminary data.</text>
</comment>
<evidence type="ECO:0000313" key="2">
    <source>
        <dbReference type="EMBL" id="MDZ7543436.1"/>
    </source>
</evidence>
<dbReference type="EMBL" id="WNUR01001183">
    <property type="protein sequence ID" value="MDZ7543436.1"/>
    <property type="molecule type" value="Genomic_DNA"/>
</dbReference>
<evidence type="ECO:0000256" key="1">
    <source>
        <dbReference type="SAM" id="Phobius"/>
    </source>
</evidence>
<dbReference type="Proteomes" id="UP001288944">
    <property type="component" value="Unassembled WGS sequence"/>
</dbReference>
<organism evidence="2 3">
    <name type="scientific">Clostridium perfringens</name>
    <dbReference type="NCBI Taxonomy" id="1502"/>
    <lineage>
        <taxon>Bacteria</taxon>
        <taxon>Bacillati</taxon>
        <taxon>Bacillota</taxon>
        <taxon>Clostridia</taxon>
        <taxon>Eubacteriales</taxon>
        <taxon>Clostridiaceae</taxon>
        <taxon>Clostridium</taxon>
    </lineage>
</organism>
<dbReference type="AlphaFoldDB" id="A0AAW9K9Q8"/>
<keyword evidence="2" id="KW-0808">Transferase</keyword>
<dbReference type="GO" id="GO:0016301">
    <property type="term" value="F:kinase activity"/>
    <property type="evidence" value="ECO:0007669"/>
    <property type="project" value="UniProtKB-KW"/>
</dbReference>